<dbReference type="RefSeq" id="WP_081764638.1">
    <property type="nucleotide sequence ID" value="NZ_FOUT01000002.1"/>
</dbReference>
<feature type="transmembrane region" description="Helical" evidence="1">
    <location>
        <begin position="155"/>
        <end position="173"/>
    </location>
</feature>
<accession>A0A1I4TXB4</accession>
<feature type="domain" description="Acyltransferase 3" evidence="2">
    <location>
        <begin position="6"/>
        <end position="328"/>
    </location>
</feature>
<dbReference type="GO" id="GO:0016020">
    <property type="term" value="C:membrane"/>
    <property type="evidence" value="ECO:0007669"/>
    <property type="project" value="TreeGrafter"/>
</dbReference>
<dbReference type="InterPro" id="IPR002656">
    <property type="entry name" value="Acyl_transf_3_dom"/>
</dbReference>
<proteinExistence type="predicted"/>
<keyword evidence="3" id="KW-0378">Hydrolase</keyword>
<keyword evidence="1" id="KW-1133">Transmembrane helix</keyword>
<name>A0A1I4TXB4_9FLAO</name>
<feature type="transmembrane region" description="Helical" evidence="1">
    <location>
        <begin position="7"/>
        <end position="23"/>
    </location>
</feature>
<evidence type="ECO:0000313" key="3">
    <source>
        <dbReference type="EMBL" id="SFM81191.1"/>
    </source>
</evidence>
<keyword evidence="3" id="KW-0808">Transferase</keyword>
<feature type="transmembrane region" description="Helical" evidence="1">
    <location>
        <begin position="43"/>
        <end position="60"/>
    </location>
</feature>
<protein>
    <submittedName>
        <fullName evidence="3">Peptidoglycan/LPS O-acetylase OafA/YrhL, contains acyltransferase and SGNH-hydrolase domains</fullName>
    </submittedName>
</protein>
<evidence type="ECO:0000313" key="4">
    <source>
        <dbReference type="Proteomes" id="UP000182961"/>
    </source>
</evidence>
<evidence type="ECO:0000259" key="2">
    <source>
        <dbReference type="Pfam" id="PF01757"/>
    </source>
</evidence>
<feature type="transmembrane region" description="Helical" evidence="1">
    <location>
        <begin position="193"/>
        <end position="213"/>
    </location>
</feature>
<feature type="transmembrane region" description="Helical" evidence="1">
    <location>
        <begin position="220"/>
        <end position="239"/>
    </location>
</feature>
<keyword evidence="1" id="KW-0472">Membrane</keyword>
<dbReference type="Pfam" id="PF01757">
    <property type="entry name" value="Acyl_transf_3"/>
    <property type="match status" value="1"/>
</dbReference>
<keyword evidence="4" id="KW-1185">Reference proteome</keyword>
<feature type="transmembrane region" description="Helical" evidence="1">
    <location>
        <begin position="245"/>
        <end position="263"/>
    </location>
</feature>
<feature type="transmembrane region" description="Helical" evidence="1">
    <location>
        <begin position="316"/>
        <end position="335"/>
    </location>
</feature>
<sequence length="350" mass="41562">MRIEQLTFTRFIASISIVIFHYGQNSFLFNNQYVSFIFKQANVGVSYFFILSGFVMIIAYKNQEKINFVEYIKNRLARIYPVYLLAIFLILGIKIFRNVNITDLFLNIFMIQSWIPQKALTINYPGWSLSVELFFYITFPFLINKVYSTQKLKNNTIWIILFWIISQLVFHLITHNNLKIPYYEIKDISYNPFMHLNEFLIGNLAGLFFITKLKNNQNNYLPYILLTILFLIFLLKFPIGLNFHNGFLAIIFVPLIFLISLSTDKITKIFTNYKFVFLGEISFGIYILQAPVWTIFSDYRMEKYFSIHKESDFTSSFIIRLFILIILSSLSYVYFEKPLRNKIKKTTHNS</sequence>
<dbReference type="AlphaFoldDB" id="A0A1I4TXB4"/>
<feature type="transmembrane region" description="Helical" evidence="1">
    <location>
        <begin position="275"/>
        <end position="296"/>
    </location>
</feature>
<organism evidence="3 4">
    <name type="scientific">Flavobacterium succinicans</name>
    <dbReference type="NCBI Taxonomy" id="29536"/>
    <lineage>
        <taxon>Bacteria</taxon>
        <taxon>Pseudomonadati</taxon>
        <taxon>Bacteroidota</taxon>
        <taxon>Flavobacteriia</taxon>
        <taxon>Flavobacteriales</taxon>
        <taxon>Flavobacteriaceae</taxon>
        <taxon>Flavobacterium</taxon>
    </lineage>
</organism>
<reference evidence="4" key="1">
    <citation type="submission" date="2016-10" db="EMBL/GenBank/DDBJ databases">
        <authorList>
            <person name="Varghese N."/>
            <person name="Submissions S."/>
        </authorList>
    </citation>
    <scope>NUCLEOTIDE SEQUENCE [LARGE SCALE GENOMIC DNA]</scope>
    <source>
        <strain evidence="4">DSM 4002</strain>
    </source>
</reference>
<keyword evidence="1" id="KW-0812">Transmembrane</keyword>
<feature type="transmembrane region" description="Helical" evidence="1">
    <location>
        <begin position="124"/>
        <end position="143"/>
    </location>
</feature>
<dbReference type="PANTHER" id="PTHR23028">
    <property type="entry name" value="ACETYLTRANSFERASE"/>
    <property type="match status" value="1"/>
</dbReference>
<evidence type="ECO:0000256" key="1">
    <source>
        <dbReference type="SAM" id="Phobius"/>
    </source>
</evidence>
<dbReference type="Proteomes" id="UP000182961">
    <property type="component" value="Unassembled WGS sequence"/>
</dbReference>
<feature type="transmembrane region" description="Helical" evidence="1">
    <location>
        <begin position="80"/>
        <end position="97"/>
    </location>
</feature>
<dbReference type="PANTHER" id="PTHR23028:SF53">
    <property type="entry name" value="ACYL_TRANSF_3 DOMAIN-CONTAINING PROTEIN"/>
    <property type="match status" value="1"/>
</dbReference>
<dbReference type="EMBL" id="FOUT01000002">
    <property type="protein sequence ID" value="SFM81191.1"/>
    <property type="molecule type" value="Genomic_DNA"/>
</dbReference>
<dbReference type="GO" id="GO:0016787">
    <property type="term" value="F:hydrolase activity"/>
    <property type="evidence" value="ECO:0007669"/>
    <property type="project" value="UniProtKB-KW"/>
</dbReference>
<dbReference type="InterPro" id="IPR050879">
    <property type="entry name" value="Acyltransferase_3"/>
</dbReference>
<dbReference type="GO" id="GO:0000271">
    <property type="term" value="P:polysaccharide biosynthetic process"/>
    <property type="evidence" value="ECO:0007669"/>
    <property type="project" value="TreeGrafter"/>
</dbReference>
<gene>
    <name evidence="3" type="ORF">SAMN05444143_102313</name>
</gene>
<keyword evidence="3" id="KW-0012">Acyltransferase</keyword>
<dbReference type="GO" id="GO:0016747">
    <property type="term" value="F:acyltransferase activity, transferring groups other than amino-acyl groups"/>
    <property type="evidence" value="ECO:0007669"/>
    <property type="project" value="InterPro"/>
</dbReference>